<dbReference type="EMBL" id="CM047904">
    <property type="protein sequence ID" value="KAJ0090817.1"/>
    <property type="molecule type" value="Genomic_DNA"/>
</dbReference>
<accession>A0ACC1AVY4</accession>
<name>A0ACC1AVY4_9ROSI</name>
<comment type="caution">
    <text evidence="1">The sequence shown here is derived from an EMBL/GenBank/DDBJ whole genome shotgun (WGS) entry which is preliminary data.</text>
</comment>
<gene>
    <name evidence="1" type="ORF">Patl1_13431</name>
</gene>
<dbReference type="Proteomes" id="UP001164250">
    <property type="component" value="Chromosome 8"/>
</dbReference>
<proteinExistence type="predicted"/>
<reference evidence="2" key="1">
    <citation type="journal article" date="2023" name="G3 (Bethesda)">
        <title>Genome assembly and association tests identify interacting loci associated with vigor, precocity, and sex in interspecific pistachio rootstocks.</title>
        <authorList>
            <person name="Palmer W."/>
            <person name="Jacygrad E."/>
            <person name="Sagayaradj S."/>
            <person name="Cavanaugh K."/>
            <person name="Han R."/>
            <person name="Bertier L."/>
            <person name="Beede B."/>
            <person name="Kafkas S."/>
            <person name="Golino D."/>
            <person name="Preece J."/>
            <person name="Michelmore R."/>
        </authorList>
    </citation>
    <scope>NUCLEOTIDE SEQUENCE [LARGE SCALE GENOMIC DNA]</scope>
</reference>
<sequence>MSLTVTEPRIQQKINLLIGDYNLMLAQSIQDLVAETQKGTPNFSHYTNVFYELMQSKVDPPLESIWVYSALTVRSRNFTNDEPLNRLSVTKDLFELISACSASCSSLKSIALLAPVVFELYKVIVDSKGRNLISKRNQKLIREIRSLVDVILGFLSVCCIKNLEEQCDNLIVPFKDLVSLWLDKNGSLESFLPLVSAEICREVGEGVCDVNRLAGVVIFEMFLIKLCLSFGVGIAGAQLEKELKSWVVSSITGFRNAYVFETLVRMLLEPTLPVTSLLTSEDEVLLRQALYDAVILVEYCFLNPERAVHLPAVRMKSLAMARLIITHEALEFLRYE</sequence>
<organism evidence="1 2">
    <name type="scientific">Pistacia atlantica</name>
    <dbReference type="NCBI Taxonomy" id="434234"/>
    <lineage>
        <taxon>Eukaryota</taxon>
        <taxon>Viridiplantae</taxon>
        <taxon>Streptophyta</taxon>
        <taxon>Embryophyta</taxon>
        <taxon>Tracheophyta</taxon>
        <taxon>Spermatophyta</taxon>
        <taxon>Magnoliopsida</taxon>
        <taxon>eudicotyledons</taxon>
        <taxon>Gunneridae</taxon>
        <taxon>Pentapetalae</taxon>
        <taxon>rosids</taxon>
        <taxon>malvids</taxon>
        <taxon>Sapindales</taxon>
        <taxon>Anacardiaceae</taxon>
        <taxon>Pistacia</taxon>
    </lineage>
</organism>
<evidence type="ECO:0000313" key="2">
    <source>
        <dbReference type="Proteomes" id="UP001164250"/>
    </source>
</evidence>
<evidence type="ECO:0000313" key="1">
    <source>
        <dbReference type="EMBL" id="KAJ0090817.1"/>
    </source>
</evidence>
<protein>
    <submittedName>
        <fullName evidence="1">Uncharacterized protein</fullName>
    </submittedName>
</protein>
<keyword evidence="2" id="KW-1185">Reference proteome</keyword>